<keyword evidence="2" id="KW-1185">Reference proteome</keyword>
<name>A0ABR3ES98_9AGAR</name>
<reference evidence="1 2" key="1">
    <citation type="submission" date="2024-02" db="EMBL/GenBank/DDBJ databases">
        <title>A draft genome for the cacao thread blight pathogen Marasmius crinis-equi.</title>
        <authorList>
            <person name="Cohen S.P."/>
            <person name="Baruah I.K."/>
            <person name="Amoako-Attah I."/>
            <person name="Bukari Y."/>
            <person name="Meinhardt L.W."/>
            <person name="Bailey B.A."/>
        </authorList>
    </citation>
    <scope>NUCLEOTIDE SEQUENCE [LARGE SCALE GENOMIC DNA]</scope>
    <source>
        <strain evidence="1 2">GH-76</strain>
    </source>
</reference>
<dbReference type="EMBL" id="JBAHYK010002166">
    <property type="protein sequence ID" value="KAL0565678.1"/>
    <property type="molecule type" value="Genomic_DNA"/>
</dbReference>
<evidence type="ECO:0008006" key="3">
    <source>
        <dbReference type="Google" id="ProtNLM"/>
    </source>
</evidence>
<comment type="caution">
    <text evidence="1">The sequence shown here is derived from an EMBL/GenBank/DDBJ whole genome shotgun (WGS) entry which is preliminary data.</text>
</comment>
<evidence type="ECO:0000313" key="1">
    <source>
        <dbReference type="EMBL" id="KAL0565678.1"/>
    </source>
</evidence>
<proteinExistence type="predicted"/>
<gene>
    <name evidence="1" type="ORF">V5O48_016338</name>
</gene>
<sequence length="563" mass="64379">MGTRGYIVYRYKRVRYYLYNHCDSYPDGLGADLVEDIPKPSDGEGWQCRFEEWLEENRRFMERMISEATKDMSPDEVENLYVEYRSREGLDFNGELRTDSFIKWIYEIDLDNLCFLVNSRPRHRLDYMPPAYVFAYGPDASDEPIDVYDYVHKLIPYPSEEDPVALQNYSESCTGTVALHELLIIDECLSHIEQLRLRWVEFLIAYDMRKNEKEYYDVLKLEANDGIGPLDAIPPRSRQKLQDLLHQIFRPYCYGSLGSNPLGFLPGCADIYLLRSDVVFCIHNHLDNADALRTGSYYLFRAIMDNWTTSGISQERVVYGILFSGKRCAIVRVDREEAKFAHTKTMVFFPDEPAVEGPSTKGIIALARMASRIDPDCFATFGSKAAEPVLTSSAGLLDKLPAELLDNIAHYFIDFHHLRGFAGVSTRTRDAALRASVSYIFFKGFRFVGVANKDEVGPGLDVTIAEKLEERKCYSDLFYGEIDSGNGSPAFCAVRYRGAAPKWPETAVFLSRPPREVHIVNIVTLALDGEVLASLKHEEYEDEAEMEAWFTDIPDITLRKFVT</sequence>
<dbReference type="Proteomes" id="UP001465976">
    <property type="component" value="Unassembled WGS sequence"/>
</dbReference>
<protein>
    <recommendedName>
        <fullName evidence="3">F-box domain-containing protein</fullName>
    </recommendedName>
</protein>
<evidence type="ECO:0000313" key="2">
    <source>
        <dbReference type="Proteomes" id="UP001465976"/>
    </source>
</evidence>
<accession>A0ABR3ES98</accession>
<organism evidence="1 2">
    <name type="scientific">Marasmius crinis-equi</name>
    <dbReference type="NCBI Taxonomy" id="585013"/>
    <lineage>
        <taxon>Eukaryota</taxon>
        <taxon>Fungi</taxon>
        <taxon>Dikarya</taxon>
        <taxon>Basidiomycota</taxon>
        <taxon>Agaricomycotina</taxon>
        <taxon>Agaricomycetes</taxon>
        <taxon>Agaricomycetidae</taxon>
        <taxon>Agaricales</taxon>
        <taxon>Marasmiineae</taxon>
        <taxon>Marasmiaceae</taxon>
        <taxon>Marasmius</taxon>
    </lineage>
</organism>